<organism evidence="2 3">
    <name type="scientific">Pseudaquabacterium terrae</name>
    <dbReference type="NCBI Taxonomy" id="2732868"/>
    <lineage>
        <taxon>Bacteria</taxon>
        <taxon>Pseudomonadati</taxon>
        <taxon>Pseudomonadota</taxon>
        <taxon>Betaproteobacteria</taxon>
        <taxon>Burkholderiales</taxon>
        <taxon>Sphaerotilaceae</taxon>
        <taxon>Pseudaquabacterium</taxon>
    </lineage>
</organism>
<evidence type="ECO:0000313" key="2">
    <source>
        <dbReference type="EMBL" id="NRF67230.1"/>
    </source>
</evidence>
<keyword evidence="3" id="KW-1185">Reference proteome</keyword>
<dbReference type="EMBL" id="JABRWJ010000003">
    <property type="protein sequence ID" value="NRF67230.1"/>
    <property type="molecule type" value="Genomic_DNA"/>
</dbReference>
<evidence type="ECO:0000259" key="1">
    <source>
        <dbReference type="Pfam" id="PF13676"/>
    </source>
</evidence>
<sequence length="56" mass="6519">MAFISYAREDQAYAEHLAEALAAVFVDHRANWQLSRGDSYRDQLQLMIRESDAFQI</sequence>
<feature type="domain" description="TIR" evidence="1">
    <location>
        <begin position="3"/>
        <end position="54"/>
    </location>
</feature>
<reference evidence="2 3" key="1">
    <citation type="submission" date="2020-05" db="EMBL/GenBank/DDBJ databases">
        <title>Aquincola sp. isolate from soil.</title>
        <authorList>
            <person name="Han J."/>
            <person name="Kim D.-U."/>
        </authorList>
    </citation>
    <scope>NUCLEOTIDE SEQUENCE [LARGE SCALE GENOMIC DNA]</scope>
    <source>
        <strain evidence="2 3">S2</strain>
    </source>
</reference>
<comment type="caution">
    <text evidence="2">The sequence shown here is derived from an EMBL/GenBank/DDBJ whole genome shotgun (WGS) entry which is preliminary data.</text>
</comment>
<dbReference type="InterPro" id="IPR035897">
    <property type="entry name" value="Toll_tir_struct_dom_sf"/>
</dbReference>
<dbReference type="Proteomes" id="UP000737171">
    <property type="component" value="Unassembled WGS sequence"/>
</dbReference>
<dbReference type="Gene3D" id="3.40.50.10140">
    <property type="entry name" value="Toll/interleukin-1 receptor homology (TIR) domain"/>
    <property type="match status" value="1"/>
</dbReference>
<dbReference type="InterPro" id="IPR000157">
    <property type="entry name" value="TIR_dom"/>
</dbReference>
<dbReference type="RefSeq" id="WP_173122360.1">
    <property type="nucleotide sequence ID" value="NZ_JABRWJ010000003.1"/>
</dbReference>
<gene>
    <name evidence="2" type="ORF">HLB44_09565</name>
</gene>
<dbReference type="Pfam" id="PF13676">
    <property type="entry name" value="TIR_2"/>
    <property type="match status" value="1"/>
</dbReference>
<accession>A0ABX2EF28</accession>
<evidence type="ECO:0000313" key="3">
    <source>
        <dbReference type="Proteomes" id="UP000737171"/>
    </source>
</evidence>
<proteinExistence type="predicted"/>
<name>A0ABX2EF28_9BURK</name>
<dbReference type="SUPFAM" id="SSF52200">
    <property type="entry name" value="Toll/Interleukin receptor TIR domain"/>
    <property type="match status" value="1"/>
</dbReference>
<protein>
    <submittedName>
        <fullName evidence="2">TIR domain-containing protein</fullName>
    </submittedName>
</protein>